<dbReference type="Proteomes" id="UP001178507">
    <property type="component" value="Unassembled WGS sequence"/>
</dbReference>
<name>A0AA36MN47_9DINO</name>
<dbReference type="EMBL" id="CAUJNA010000236">
    <property type="protein sequence ID" value="CAJ1374175.1"/>
    <property type="molecule type" value="Genomic_DNA"/>
</dbReference>
<evidence type="ECO:0000313" key="1">
    <source>
        <dbReference type="EMBL" id="CAJ1374175.1"/>
    </source>
</evidence>
<evidence type="ECO:0000313" key="2">
    <source>
        <dbReference type="Proteomes" id="UP001178507"/>
    </source>
</evidence>
<reference evidence="1" key="1">
    <citation type="submission" date="2023-08" db="EMBL/GenBank/DDBJ databases">
        <authorList>
            <person name="Chen Y."/>
            <person name="Shah S."/>
            <person name="Dougan E. K."/>
            <person name="Thang M."/>
            <person name="Chan C."/>
        </authorList>
    </citation>
    <scope>NUCLEOTIDE SEQUENCE</scope>
</reference>
<gene>
    <name evidence="1" type="ORF">EVOR1521_LOCUS3798</name>
</gene>
<accession>A0AA36MN47</accession>
<protein>
    <submittedName>
        <fullName evidence="1">Uncharacterized protein</fullName>
    </submittedName>
</protein>
<proteinExistence type="predicted"/>
<sequence length="101" mass="11559">MPARRNSFMHFDALQQRRHSPYAFKAGMQSGLNSMVRSWSMCFGTLRVKVARRLPMRGVQAVLKGIIQKASLDLSKTRSVSTQRWLRLAQPVLARSCPHNF</sequence>
<comment type="caution">
    <text evidence="1">The sequence shown here is derived from an EMBL/GenBank/DDBJ whole genome shotgun (WGS) entry which is preliminary data.</text>
</comment>
<keyword evidence="2" id="KW-1185">Reference proteome</keyword>
<organism evidence="1 2">
    <name type="scientific">Effrenium voratum</name>
    <dbReference type="NCBI Taxonomy" id="2562239"/>
    <lineage>
        <taxon>Eukaryota</taxon>
        <taxon>Sar</taxon>
        <taxon>Alveolata</taxon>
        <taxon>Dinophyceae</taxon>
        <taxon>Suessiales</taxon>
        <taxon>Symbiodiniaceae</taxon>
        <taxon>Effrenium</taxon>
    </lineage>
</organism>
<dbReference type="AlphaFoldDB" id="A0AA36MN47"/>